<sequence length="377" mass="42995">MSISYSSFIKPQKSIHEGMPELNNSDSRTTSFFEFWPTQLIYLPVVLQWILLSFRYRSLSLPLIANTSIPLAGMVGESKACVLQLAGDIATPYIAPFICLTKNTLPVENQLNSALSKMQSASMNFPVIAKPDIGCRGVGVKIITDAEILKEYLYSFPQETVFLLQKKIEYEAEAGIFYIRHPGQAQGTISSITLKYSPYVTGDGEKTLRQLIEQDPRASKISDIYLSRHQSKLNEVIPDNMAFRLSFAGSHSKGSIFRNGNCFITDDLIRVFDKISTDIEGFFYGRFDVRFECTEKLIQGKNFYILEINGASSEATHIWDRNTSLAEVYKTLFYQYRTLFQIGHINRKKGHTTPSLWRLLKAWRHESRLVKQYPETD</sequence>
<dbReference type="GO" id="GO:0016874">
    <property type="term" value="F:ligase activity"/>
    <property type="evidence" value="ECO:0007669"/>
    <property type="project" value="UniProtKB-KW"/>
</dbReference>
<accession>A0A3B0YMP2</accession>
<proteinExistence type="predicted"/>
<gene>
    <name evidence="1" type="ORF">MNBD_GAMMA09-2013</name>
</gene>
<keyword evidence="1" id="KW-0436">Ligase</keyword>
<reference evidence="1" key="1">
    <citation type="submission" date="2018-06" db="EMBL/GenBank/DDBJ databases">
        <authorList>
            <person name="Zhirakovskaya E."/>
        </authorList>
    </citation>
    <scope>NUCLEOTIDE SEQUENCE</scope>
</reference>
<protein>
    <submittedName>
        <fullName evidence="1">D-alanine-D-alanine ligase</fullName>
    </submittedName>
</protein>
<organism evidence="1">
    <name type="scientific">hydrothermal vent metagenome</name>
    <dbReference type="NCBI Taxonomy" id="652676"/>
    <lineage>
        <taxon>unclassified sequences</taxon>
        <taxon>metagenomes</taxon>
        <taxon>ecological metagenomes</taxon>
    </lineage>
</organism>
<evidence type="ECO:0000313" key="1">
    <source>
        <dbReference type="EMBL" id="VAW70194.1"/>
    </source>
</evidence>
<dbReference type="EMBL" id="UOFI01000189">
    <property type="protein sequence ID" value="VAW70194.1"/>
    <property type="molecule type" value="Genomic_DNA"/>
</dbReference>
<name>A0A3B0YMP2_9ZZZZ</name>
<dbReference type="AlphaFoldDB" id="A0A3B0YMP2"/>
<dbReference type="SUPFAM" id="SSF56059">
    <property type="entry name" value="Glutathione synthetase ATP-binding domain-like"/>
    <property type="match status" value="1"/>
</dbReference>